<dbReference type="InterPro" id="IPR036388">
    <property type="entry name" value="WH-like_DNA-bd_sf"/>
</dbReference>
<organism evidence="7 8">
    <name type="scientific">Pontivivens marinum</name>
    <dbReference type="NCBI Taxonomy" id="1690039"/>
    <lineage>
        <taxon>Bacteria</taxon>
        <taxon>Pseudomonadati</taxon>
        <taxon>Pseudomonadota</taxon>
        <taxon>Alphaproteobacteria</taxon>
        <taxon>Rhodobacterales</taxon>
        <taxon>Paracoccaceae</taxon>
        <taxon>Pontivivens</taxon>
    </lineage>
</organism>
<dbReference type="GO" id="GO:0006352">
    <property type="term" value="P:DNA-templated transcription initiation"/>
    <property type="evidence" value="ECO:0007669"/>
    <property type="project" value="InterPro"/>
</dbReference>
<reference evidence="8" key="1">
    <citation type="submission" date="2017-09" db="EMBL/GenBank/DDBJ databases">
        <authorList>
            <person name="Varghese N."/>
            <person name="Submissions S."/>
        </authorList>
    </citation>
    <scope>NUCLEOTIDE SEQUENCE [LARGE SCALE GENOMIC DNA]</scope>
    <source>
        <strain evidence="8">C7</strain>
    </source>
</reference>
<keyword evidence="3" id="KW-0731">Sigma factor</keyword>
<evidence type="ECO:0000259" key="6">
    <source>
        <dbReference type="Pfam" id="PF08281"/>
    </source>
</evidence>
<evidence type="ECO:0000259" key="5">
    <source>
        <dbReference type="Pfam" id="PF04542"/>
    </source>
</evidence>
<dbReference type="PANTHER" id="PTHR43133">
    <property type="entry name" value="RNA POLYMERASE ECF-TYPE SIGMA FACTO"/>
    <property type="match status" value="1"/>
</dbReference>
<comment type="similarity">
    <text evidence="1">Belongs to the sigma-70 factor family. ECF subfamily.</text>
</comment>
<evidence type="ECO:0000256" key="4">
    <source>
        <dbReference type="ARBA" id="ARBA00023163"/>
    </source>
</evidence>
<dbReference type="InterPro" id="IPR007627">
    <property type="entry name" value="RNA_pol_sigma70_r2"/>
</dbReference>
<feature type="domain" description="RNA polymerase sigma-70 region 2" evidence="5">
    <location>
        <begin position="27"/>
        <end position="91"/>
    </location>
</feature>
<dbReference type="Pfam" id="PF04542">
    <property type="entry name" value="Sigma70_r2"/>
    <property type="match status" value="1"/>
</dbReference>
<dbReference type="InterPro" id="IPR013325">
    <property type="entry name" value="RNA_pol_sigma_r2"/>
</dbReference>
<dbReference type="GO" id="GO:0016987">
    <property type="term" value="F:sigma factor activity"/>
    <property type="evidence" value="ECO:0007669"/>
    <property type="project" value="UniProtKB-KW"/>
</dbReference>
<proteinExistence type="inferred from homology"/>
<dbReference type="RefSeq" id="WP_097929073.1">
    <property type="nucleotide sequence ID" value="NZ_OCTN01000002.1"/>
</dbReference>
<dbReference type="InterPro" id="IPR014284">
    <property type="entry name" value="RNA_pol_sigma-70_dom"/>
</dbReference>
<evidence type="ECO:0000256" key="2">
    <source>
        <dbReference type="ARBA" id="ARBA00023015"/>
    </source>
</evidence>
<accession>A0A2C9CQK6</accession>
<gene>
    <name evidence="7" type="ORF">SAMN06273572_102169</name>
</gene>
<dbReference type="PANTHER" id="PTHR43133:SF62">
    <property type="entry name" value="RNA POLYMERASE SIGMA FACTOR SIGZ"/>
    <property type="match status" value="1"/>
</dbReference>
<dbReference type="InterPro" id="IPR013249">
    <property type="entry name" value="RNA_pol_sigma70_r4_t2"/>
</dbReference>
<evidence type="ECO:0000313" key="7">
    <source>
        <dbReference type="EMBL" id="SOH93493.1"/>
    </source>
</evidence>
<dbReference type="InterPro" id="IPR039425">
    <property type="entry name" value="RNA_pol_sigma-70-like"/>
</dbReference>
<feature type="domain" description="RNA polymerase sigma factor 70 region 4 type 2" evidence="6">
    <location>
        <begin position="122"/>
        <end position="173"/>
    </location>
</feature>
<name>A0A2C9CQK6_9RHOB</name>
<dbReference type="NCBIfam" id="TIGR02937">
    <property type="entry name" value="sigma70-ECF"/>
    <property type="match status" value="1"/>
</dbReference>
<evidence type="ECO:0000256" key="1">
    <source>
        <dbReference type="ARBA" id="ARBA00010641"/>
    </source>
</evidence>
<dbReference type="OrthoDB" id="9803470at2"/>
<dbReference type="Gene3D" id="1.10.10.10">
    <property type="entry name" value="Winged helix-like DNA-binding domain superfamily/Winged helix DNA-binding domain"/>
    <property type="match status" value="1"/>
</dbReference>
<keyword evidence="8" id="KW-1185">Reference proteome</keyword>
<evidence type="ECO:0000256" key="3">
    <source>
        <dbReference type="ARBA" id="ARBA00023082"/>
    </source>
</evidence>
<dbReference type="SUPFAM" id="SSF88946">
    <property type="entry name" value="Sigma2 domain of RNA polymerase sigma factors"/>
    <property type="match status" value="1"/>
</dbReference>
<dbReference type="Proteomes" id="UP000220034">
    <property type="component" value="Unassembled WGS sequence"/>
</dbReference>
<sequence length="185" mass="20451">MTAEHIETLIGRVVLKDRAAFVELYDLTSAKLFGVCLRVLKDRAEAEEAVQEAFVRIWKNAASYKPGGFSPISWMVAIARNHSIDRLRKQRGGHVEIDEAVQIPDSGPGPEAQLIASDTGRRVTTCLDGLPEDRASAVRGAYLEGYSYAELAERHAVPLNTMKTWLRRSLLALRDCLGGGKMEEV</sequence>
<dbReference type="SUPFAM" id="SSF88659">
    <property type="entry name" value="Sigma3 and sigma4 domains of RNA polymerase sigma factors"/>
    <property type="match status" value="1"/>
</dbReference>
<dbReference type="CDD" id="cd06171">
    <property type="entry name" value="Sigma70_r4"/>
    <property type="match status" value="1"/>
</dbReference>
<dbReference type="Gene3D" id="1.10.1740.10">
    <property type="match status" value="1"/>
</dbReference>
<keyword evidence="4" id="KW-0804">Transcription</keyword>
<protein>
    <submittedName>
        <fullName evidence="7">RNA polymerase sigma-70 factor, ECF subfamily</fullName>
    </submittedName>
</protein>
<evidence type="ECO:0000313" key="8">
    <source>
        <dbReference type="Proteomes" id="UP000220034"/>
    </source>
</evidence>
<dbReference type="EMBL" id="OCTN01000002">
    <property type="protein sequence ID" value="SOH93493.1"/>
    <property type="molecule type" value="Genomic_DNA"/>
</dbReference>
<keyword evidence="2" id="KW-0805">Transcription regulation</keyword>
<dbReference type="InterPro" id="IPR013324">
    <property type="entry name" value="RNA_pol_sigma_r3/r4-like"/>
</dbReference>
<dbReference type="AlphaFoldDB" id="A0A2C9CQK6"/>
<dbReference type="GO" id="GO:0003677">
    <property type="term" value="F:DNA binding"/>
    <property type="evidence" value="ECO:0007669"/>
    <property type="project" value="InterPro"/>
</dbReference>
<dbReference type="Pfam" id="PF08281">
    <property type="entry name" value="Sigma70_r4_2"/>
    <property type="match status" value="1"/>
</dbReference>